<reference evidence="2 3" key="1">
    <citation type="submission" date="2024-09" db="EMBL/GenBank/DDBJ databases">
        <authorList>
            <person name="Sun Q."/>
            <person name="Mori K."/>
        </authorList>
    </citation>
    <scope>NUCLEOTIDE SEQUENCE [LARGE SCALE GENOMIC DNA]</scope>
    <source>
        <strain evidence="2 3">JCM 3331</strain>
    </source>
</reference>
<evidence type="ECO:0000313" key="3">
    <source>
        <dbReference type="Proteomes" id="UP001589710"/>
    </source>
</evidence>
<evidence type="ECO:0008006" key="4">
    <source>
        <dbReference type="Google" id="ProtNLM"/>
    </source>
</evidence>
<keyword evidence="1" id="KW-0472">Membrane</keyword>
<evidence type="ECO:0000313" key="2">
    <source>
        <dbReference type="EMBL" id="MFB9573645.1"/>
    </source>
</evidence>
<comment type="caution">
    <text evidence="2">The sequence shown here is derived from an EMBL/GenBank/DDBJ whole genome shotgun (WGS) entry which is preliminary data.</text>
</comment>
<dbReference type="RefSeq" id="WP_345516865.1">
    <property type="nucleotide sequence ID" value="NZ_BAAAXD010000041.1"/>
</dbReference>
<feature type="transmembrane region" description="Helical" evidence="1">
    <location>
        <begin position="158"/>
        <end position="177"/>
    </location>
</feature>
<keyword evidence="1" id="KW-0812">Transmembrane</keyword>
<accession>A0ABV5R718</accession>
<dbReference type="Proteomes" id="UP001589710">
    <property type="component" value="Unassembled WGS sequence"/>
</dbReference>
<evidence type="ECO:0000256" key="1">
    <source>
        <dbReference type="SAM" id="Phobius"/>
    </source>
</evidence>
<protein>
    <recommendedName>
        <fullName evidence="4">PE-PGRS family protein</fullName>
    </recommendedName>
</protein>
<dbReference type="EMBL" id="JBHMCG010000063">
    <property type="protein sequence ID" value="MFB9573645.1"/>
    <property type="molecule type" value="Genomic_DNA"/>
</dbReference>
<organism evidence="2 3">
    <name type="scientific">Streptomyces yanii</name>
    <dbReference type="NCBI Taxonomy" id="78510"/>
    <lineage>
        <taxon>Bacteria</taxon>
        <taxon>Bacillati</taxon>
        <taxon>Actinomycetota</taxon>
        <taxon>Actinomycetes</taxon>
        <taxon>Kitasatosporales</taxon>
        <taxon>Streptomycetaceae</taxon>
        <taxon>Streptomyces</taxon>
    </lineage>
</organism>
<keyword evidence="1" id="KW-1133">Transmembrane helix</keyword>
<keyword evidence="3" id="KW-1185">Reference proteome</keyword>
<sequence length="244" mass="25754">MFAAVCVLLTSLGHVLMSGTHVPWWAVVLGAAVTGATAWLFTAREHGLLPVLGASIAAQAVLHSAFSLAQAAVQPALPNGASILQRWADHVLCRNPPSEPVARAGLVNMALGHFLRTPPTGSVQAPPPSEYMSHDMAAMHSMSHTALLGRGSSVMSPGGMVAAHLLVALLGALWLAHGERAVFRILRAAPGWLVVPLRLPFVVPRPPHRPRMRTARDSSARTPREFLLAHAITSRGPPCGIAVL</sequence>
<proteinExistence type="predicted"/>
<gene>
    <name evidence="2" type="ORF">ACFFTL_15290</name>
</gene>
<name>A0ABV5R718_9ACTN</name>
<feature type="transmembrane region" description="Helical" evidence="1">
    <location>
        <begin position="48"/>
        <end position="69"/>
    </location>
</feature>
<feature type="transmembrane region" description="Helical" evidence="1">
    <location>
        <begin position="23"/>
        <end position="41"/>
    </location>
</feature>